<dbReference type="EMBL" id="MU277243">
    <property type="protein sequence ID" value="KAI0057708.1"/>
    <property type="molecule type" value="Genomic_DNA"/>
</dbReference>
<sequence length="241" mass="27088">MENRTRSESYTPSEDSELHGDKKTPGHGDCINSGQDKPSSRRVPVRRAAVQADILDSRLYLPGGALDSQTTETQFLEALHVTPVVQNQSNRGQGTTETRNEEDEMQIEAGENGSSPVLRAKSLSLARTKRLNNAAVAARYWSIKYHALKKDNDVARKTHMRAQQRQKQEIAYYRAAWAQMDDRVERLERAIAHSGHDVLHFLEMYESLPSLSSDEEDNDDMLSAAEEQAAYDMELTRLGGV</sequence>
<evidence type="ECO:0000313" key="2">
    <source>
        <dbReference type="Proteomes" id="UP000814140"/>
    </source>
</evidence>
<keyword evidence="2" id="KW-1185">Reference proteome</keyword>
<reference evidence="1" key="2">
    <citation type="journal article" date="2022" name="New Phytol.">
        <title>Evolutionary transition to the ectomycorrhizal habit in the genomes of a hyperdiverse lineage of mushroom-forming fungi.</title>
        <authorList>
            <person name="Looney B."/>
            <person name="Miyauchi S."/>
            <person name="Morin E."/>
            <person name="Drula E."/>
            <person name="Courty P.E."/>
            <person name="Kohler A."/>
            <person name="Kuo A."/>
            <person name="LaButti K."/>
            <person name="Pangilinan J."/>
            <person name="Lipzen A."/>
            <person name="Riley R."/>
            <person name="Andreopoulos W."/>
            <person name="He G."/>
            <person name="Johnson J."/>
            <person name="Nolan M."/>
            <person name="Tritt A."/>
            <person name="Barry K.W."/>
            <person name="Grigoriev I.V."/>
            <person name="Nagy L.G."/>
            <person name="Hibbett D."/>
            <person name="Henrissat B."/>
            <person name="Matheny P.B."/>
            <person name="Labbe J."/>
            <person name="Martin F.M."/>
        </authorList>
    </citation>
    <scope>NUCLEOTIDE SEQUENCE</scope>
    <source>
        <strain evidence="1">HHB10654</strain>
    </source>
</reference>
<reference evidence="1" key="1">
    <citation type="submission" date="2021-03" db="EMBL/GenBank/DDBJ databases">
        <authorList>
            <consortium name="DOE Joint Genome Institute"/>
            <person name="Ahrendt S."/>
            <person name="Looney B.P."/>
            <person name="Miyauchi S."/>
            <person name="Morin E."/>
            <person name="Drula E."/>
            <person name="Courty P.E."/>
            <person name="Chicoki N."/>
            <person name="Fauchery L."/>
            <person name="Kohler A."/>
            <person name="Kuo A."/>
            <person name="Labutti K."/>
            <person name="Pangilinan J."/>
            <person name="Lipzen A."/>
            <person name="Riley R."/>
            <person name="Andreopoulos W."/>
            <person name="He G."/>
            <person name="Johnson J."/>
            <person name="Barry K.W."/>
            <person name="Grigoriev I.V."/>
            <person name="Nagy L."/>
            <person name="Hibbett D."/>
            <person name="Henrissat B."/>
            <person name="Matheny P.B."/>
            <person name="Labbe J."/>
            <person name="Martin F."/>
        </authorList>
    </citation>
    <scope>NUCLEOTIDE SEQUENCE</scope>
    <source>
        <strain evidence="1">HHB10654</strain>
    </source>
</reference>
<organism evidence="1 2">
    <name type="scientific">Artomyces pyxidatus</name>
    <dbReference type="NCBI Taxonomy" id="48021"/>
    <lineage>
        <taxon>Eukaryota</taxon>
        <taxon>Fungi</taxon>
        <taxon>Dikarya</taxon>
        <taxon>Basidiomycota</taxon>
        <taxon>Agaricomycotina</taxon>
        <taxon>Agaricomycetes</taxon>
        <taxon>Russulales</taxon>
        <taxon>Auriscalpiaceae</taxon>
        <taxon>Artomyces</taxon>
    </lineage>
</organism>
<accession>A0ACB8SN68</accession>
<name>A0ACB8SN68_9AGAM</name>
<dbReference type="Proteomes" id="UP000814140">
    <property type="component" value="Unassembled WGS sequence"/>
</dbReference>
<protein>
    <submittedName>
        <fullName evidence="1">Uncharacterized protein</fullName>
    </submittedName>
</protein>
<evidence type="ECO:0000313" key="1">
    <source>
        <dbReference type="EMBL" id="KAI0057708.1"/>
    </source>
</evidence>
<gene>
    <name evidence="1" type="ORF">BV25DRAFT_1841445</name>
</gene>
<proteinExistence type="predicted"/>
<comment type="caution">
    <text evidence="1">The sequence shown here is derived from an EMBL/GenBank/DDBJ whole genome shotgun (WGS) entry which is preliminary data.</text>
</comment>